<feature type="compositionally biased region" description="Basic and acidic residues" evidence="1">
    <location>
        <begin position="1"/>
        <end position="31"/>
    </location>
</feature>
<dbReference type="Proteomes" id="UP000765509">
    <property type="component" value="Unassembled WGS sequence"/>
</dbReference>
<dbReference type="AlphaFoldDB" id="A0A9Q3FB03"/>
<accession>A0A9Q3FB03</accession>
<feature type="region of interest" description="Disordered" evidence="1">
    <location>
        <begin position="1"/>
        <end position="35"/>
    </location>
</feature>
<sequence length="107" mass="12043">MEVDSKVEMISKKGKETEKSPVKQNPHKEVPGRPIISKPELELNISNCNRYKSHLEGSDRNLHEPVQGVQGQRLGNVTTSPPRSDELLEYRGKVPQRGGKSEILQLM</sequence>
<comment type="caution">
    <text evidence="2">The sequence shown here is derived from an EMBL/GenBank/DDBJ whole genome shotgun (WGS) entry which is preliminary data.</text>
</comment>
<evidence type="ECO:0000256" key="1">
    <source>
        <dbReference type="SAM" id="MobiDB-lite"/>
    </source>
</evidence>
<feature type="compositionally biased region" description="Polar residues" evidence="1">
    <location>
        <begin position="69"/>
        <end position="82"/>
    </location>
</feature>
<keyword evidence="3" id="KW-1185">Reference proteome</keyword>
<evidence type="ECO:0000313" key="2">
    <source>
        <dbReference type="EMBL" id="MBW0535949.1"/>
    </source>
</evidence>
<dbReference type="EMBL" id="AVOT02040715">
    <property type="protein sequence ID" value="MBW0535949.1"/>
    <property type="molecule type" value="Genomic_DNA"/>
</dbReference>
<reference evidence="2" key="1">
    <citation type="submission" date="2021-03" db="EMBL/GenBank/DDBJ databases">
        <title>Draft genome sequence of rust myrtle Austropuccinia psidii MF-1, a brazilian biotype.</title>
        <authorList>
            <person name="Quecine M.C."/>
            <person name="Pachon D.M.R."/>
            <person name="Bonatelli M.L."/>
            <person name="Correr F.H."/>
            <person name="Franceschini L.M."/>
            <person name="Leite T.F."/>
            <person name="Margarido G.R.A."/>
            <person name="Almeida C.A."/>
            <person name="Ferrarezi J.A."/>
            <person name="Labate C.A."/>
        </authorList>
    </citation>
    <scope>NUCLEOTIDE SEQUENCE</scope>
    <source>
        <strain evidence="2">MF-1</strain>
    </source>
</reference>
<proteinExistence type="predicted"/>
<protein>
    <submittedName>
        <fullName evidence="2">Uncharacterized protein</fullName>
    </submittedName>
</protein>
<feature type="region of interest" description="Disordered" evidence="1">
    <location>
        <begin position="55"/>
        <end position="85"/>
    </location>
</feature>
<name>A0A9Q3FB03_9BASI</name>
<organism evidence="2 3">
    <name type="scientific">Austropuccinia psidii MF-1</name>
    <dbReference type="NCBI Taxonomy" id="1389203"/>
    <lineage>
        <taxon>Eukaryota</taxon>
        <taxon>Fungi</taxon>
        <taxon>Dikarya</taxon>
        <taxon>Basidiomycota</taxon>
        <taxon>Pucciniomycotina</taxon>
        <taxon>Pucciniomycetes</taxon>
        <taxon>Pucciniales</taxon>
        <taxon>Sphaerophragmiaceae</taxon>
        <taxon>Austropuccinia</taxon>
    </lineage>
</organism>
<gene>
    <name evidence="2" type="ORF">O181_075664</name>
</gene>
<evidence type="ECO:0000313" key="3">
    <source>
        <dbReference type="Proteomes" id="UP000765509"/>
    </source>
</evidence>